<dbReference type="AlphaFoldDB" id="W9WJA2"/>
<name>W9WJA2_9EURO</name>
<sequence length="233" mass="26303">MGNSHSSSPHITARDLERWHREGRPVMIEQTRRRRSPGGHYHDERRHRWIERDDDRHRGRRSGGRGHRRDASPSFLFGGRAGRRANDGFFAAGRRPGEFYHDPMSSADRPRGSERGPRFGVGRGPAVVEELGFHRFPPPPSCHRPPPPRRPPVPPPSFGFRGPWGDIPPPAPSPPPAFRSRRMPPHSDHPRAGGPYMLDGLRRGDPVGGALAQERAYVGFRPEYLSEDSRTND</sequence>
<keyword evidence="3" id="KW-1185">Reference proteome</keyword>
<feature type="region of interest" description="Disordered" evidence="1">
    <location>
        <begin position="1"/>
        <end position="207"/>
    </location>
</feature>
<accession>W9WJA2</accession>
<dbReference type="GeneID" id="19193525"/>
<evidence type="ECO:0000313" key="3">
    <source>
        <dbReference type="Proteomes" id="UP000019471"/>
    </source>
</evidence>
<protein>
    <submittedName>
        <fullName evidence="2">Uncharacterized protein</fullName>
    </submittedName>
</protein>
<feature type="compositionally biased region" description="Basic residues" evidence="1">
    <location>
        <begin position="58"/>
        <end position="68"/>
    </location>
</feature>
<gene>
    <name evidence="2" type="ORF">A1O5_08827</name>
</gene>
<feature type="compositionally biased region" description="Pro residues" evidence="1">
    <location>
        <begin position="136"/>
        <end position="157"/>
    </location>
</feature>
<dbReference type="HOGENOM" id="CLU_1189811_0_0_1"/>
<organism evidence="2 3">
    <name type="scientific">Cladophialophora psammophila CBS 110553</name>
    <dbReference type="NCBI Taxonomy" id="1182543"/>
    <lineage>
        <taxon>Eukaryota</taxon>
        <taxon>Fungi</taxon>
        <taxon>Dikarya</taxon>
        <taxon>Ascomycota</taxon>
        <taxon>Pezizomycotina</taxon>
        <taxon>Eurotiomycetes</taxon>
        <taxon>Chaetothyriomycetidae</taxon>
        <taxon>Chaetothyriales</taxon>
        <taxon>Herpotrichiellaceae</taxon>
        <taxon>Cladophialophora</taxon>
    </lineage>
</organism>
<comment type="caution">
    <text evidence="2">The sequence shown here is derived from an EMBL/GenBank/DDBJ whole genome shotgun (WGS) entry which is preliminary data.</text>
</comment>
<dbReference type="EMBL" id="AMGX01000014">
    <property type="protein sequence ID" value="EXJ68212.1"/>
    <property type="molecule type" value="Genomic_DNA"/>
</dbReference>
<feature type="compositionally biased region" description="Basic and acidic residues" evidence="1">
    <location>
        <begin position="108"/>
        <end position="117"/>
    </location>
</feature>
<dbReference type="RefSeq" id="XP_007747598.1">
    <property type="nucleotide sequence ID" value="XM_007749408.1"/>
</dbReference>
<evidence type="ECO:0000256" key="1">
    <source>
        <dbReference type="SAM" id="MobiDB-lite"/>
    </source>
</evidence>
<feature type="compositionally biased region" description="Polar residues" evidence="1">
    <location>
        <begin position="1"/>
        <end position="10"/>
    </location>
</feature>
<evidence type="ECO:0000313" key="2">
    <source>
        <dbReference type="EMBL" id="EXJ68212.1"/>
    </source>
</evidence>
<reference evidence="2 3" key="1">
    <citation type="submission" date="2013-03" db="EMBL/GenBank/DDBJ databases">
        <title>The Genome Sequence of Cladophialophora psammophila CBS 110553.</title>
        <authorList>
            <consortium name="The Broad Institute Genomics Platform"/>
            <person name="Cuomo C."/>
            <person name="de Hoog S."/>
            <person name="Gorbushina A."/>
            <person name="Walker B."/>
            <person name="Young S.K."/>
            <person name="Zeng Q."/>
            <person name="Gargeya S."/>
            <person name="Fitzgerald M."/>
            <person name="Haas B."/>
            <person name="Abouelleil A."/>
            <person name="Allen A.W."/>
            <person name="Alvarado L."/>
            <person name="Arachchi H.M."/>
            <person name="Berlin A.M."/>
            <person name="Chapman S.B."/>
            <person name="Gainer-Dewar J."/>
            <person name="Goldberg J."/>
            <person name="Griggs A."/>
            <person name="Gujja S."/>
            <person name="Hansen M."/>
            <person name="Howarth C."/>
            <person name="Imamovic A."/>
            <person name="Ireland A."/>
            <person name="Larimer J."/>
            <person name="McCowan C."/>
            <person name="Murphy C."/>
            <person name="Pearson M."/>
            <person name="Poon T.W."/>
            <person name="Priest M."/>
            <person name="Roberts A."/>
            <person name="Saif S."/>
            <person name="Shea T."/>
            <person name="Sisk P."/>
            <person name="Sykes S."/>
            <person name="Wortman J."/>
            <person name="Nusbaum C."/>
            <person name="Birren B."/>
        </authorList>
    </citation>
    <scope>NUCLEOTIDE SEQUENCE [LARGE SCALE GENOMIC DNA]</scope>
    <source>
        <strain evidence="2 3">CBS 110553</strain>
    </source>
</reference>
<dbReference type="OrthoDB" id="4161385at2759"/>
<proteinExistence type="predicted"/>
<feature type="compositionally biased region" description="Basic and acidic residues" evidence="1">
    <location>
        <begin position="12"/>
        <end position="24"/>
    </location>
</feature>
<feature type="compositionally biased region" description="Basic and acidic residues" evidence="1">
    <location>
        <begin position="40"/>
        <end position="57"/>
    </location>
</feature>
<dbReference type="Proteomes" id="UP000019471">
    <property type="component" value="Unassembled WGS sequence"/>
</dbReference>
<feature type="compositionally biased region" description="Pro residues" evidence="1">
    <location>
        <begin position="166"/>
        <end position="177"/>
    </location>
</feature>